<dbReference type="EMBL" id="CAJVPT010058398">
    <property type="protein sequence ID" value="CAG8760298.1"/>
    <property type="molecule type" value="Genomic_DNA"/>
</dbReference>
<proteinExistence type="predicted"/>
<keyword evidence="2" id="KW-1185">Reference proteome</keyword>
<gene>
    <name evidence="1" type="ORF">ACOLOM_LOCUS13167</name>
</gene>
<sequence>IEIDSLKAEQLLNRSSGQQVEMREQDEKISKKICQSTNELLLTPALDDGNNDKKEIVPSIKHNLRKIERKNYAENTSSADELDLDHLEEKIVGELNSEISSIYENEDEENSLDDSSEEEDTAELADVSFNSFVGSKTDNKNYNWKLKNNES</sequence>
<evidence type="ECO:0000313" key="1">
    <source>
        <dbReference type="EMBL" id="CAG8760298.1"/>
    </source>
</evidence>
<protein>
    <submittedName>
        <fullName evidence="1">7802_t:CDS:1</fullName>
    </submittedName>
</protein>
<organism evidence="1 2">
    <name type="scientific">Acaulospora colombiana</name>
    <dbReference type="NCBI Taxonomy" id="27376"/>
    <lineage>
        <taxon>Eukaryota</taxon>
        <taxon>Fungi</taxon>
        <taxon>Fungi incertae sedis</taxon>
        <taxon>Mucoromycota</taxon>
        <taxon>Glomeromycotina</taxon>
        <taxon>Glomeromycetes</taxon>
        <taxon>Diversisporales</taxon>
        <taxon>Acaulosporaceae</taxon>
        <taxon>Acaulospora</taxon>
    </lineage>
</organism>
<feature type="non-terminal residue" evidence="1">
    <location>
        <position position="1"/>
    </location>
</feature>
<name>A0ACA9QPH9_9GLOM</name>
<dbReference type="Proteomes" id="UP000789525">
    <property type="component" value="Unassembled WGS sequence"/>
</dbReference>
<comment type="caution">
    <text evidence="1">The sequence shown here is derived from an EMBL/GenBank/DDBJ whole genome shotgun (WGS) entry which is preliminary data.</text>
</comment>
<feature type="non-terminal residue" evidence="1">
    <location>
        <position position="151"/>
    </location>
</feature>
<reference evidence="1" key="1">
    <citation type="submission" date="2021-06" db="EMBL/GenBank/DDBJ databases">
        <authorList>
            <person name="Kallberg Y."/>
            <person name="Tangrot J."/>
            <person name="Rosling A."/>
        </authorList>
    </citation>
    <scope>NUCLEOTIDE SEQUENCE</scope>
    <source>
        <strain evidence="1">CL356</strain>
    </source>
</reference>
<evidence type="ECO:0000313" key="2">
    <source>
        <dbReference type="Proteomes" id="UP000789525"/>
    </source>
</evidence>
<accession>A0ACA9QPH9</accession>